<evidence type="ECO:0000313" key="1">
    <source>
        <dbReference type="EMBL" id="RTI10514.1"/>
    </source>
</evidence>
<dbReference type="Proteomes" id="UP000287155">
    <property type="component" value="Unassembled WGS sequence"/>
</dbReference>
<organism evidence="1 2">
    <name type="scientific">Thermus scotoductus</name>
    <dbReference type="NCBI Taxonomy" id="37636"/>
    <lineage>
        <taxon>Bacteria</taxon>
        <taxon>Thermotogati</taxon>
        <taxon>Deinococcota</taxon>
        <taxon>Deinococci</taxon>
        <taxon>Thermales</taxon>
        <taxon>Thermaceae</taxon>
        <taxon>Thermus</taxon>
    </lineage>
</organism>
<proteinExistence type="predicted"/>
<dbReference type="RefSeq" id="WP_126205342.1">
    <property type="nucleotide sequence ID" value="NZ_PEMJ01000379.1"/>
</dbReference>
<dbReference type="EMBL" id="PEMJ01000379">
    <property type="protein sequence ID" value="RTI10514.1"/>
    <property type="molecule type" value="Genomic_DNA"/>
</dbReference>
<sequence length="81" mass="9299">MEKRKAKKTWAALWGAYATALRVDEAIREAARRLEAHHQARLEALTPLIPAPGTREDDLEEEYLESLFQRYIARVYAGDEA</sequence>
<reference evidence="1 2" key="1">
    <citation type="journal article" date="2019" name="Extremophiles">
        <title>Biogeography of thermophiles and predominance of Thermus scotoductus in domestic water heaters.</title>
        <authorList>
            <person name="Wilpiszeski R.L."/>
            <person name="Zhang Z."/>
            <person name="House C.H."/>
        </authorList>
    </citation>
    <scope>NUCLEOTIDE SEQUENCE [LARGE SCALE GENOMIC DNA]</scope>
    <source>
        <strain evidence="1 2">14_S14</strain>
    </source>
</reference>
<protein>
    <submittedName>
        <fullName evidence="1">Uncharacterized protein</fullName>
    </submittedName>
</protein>
<comment type="caution">
    <text evidence="1">The sequence shown here is derived from an EMBL/GenBank/DDBJ whole genome shotgun (WGS) entry which is preliminary data.</text>
</comment>
<evidence type="ECO:0000313" key="2">
    <source>
        <dbReference type="Proteomes" id="UP000287155"/>
    </source>
</evidence>
<gene>
    <name evidence="1" type="ORF">CSW27_14250</name>
</gene>
<dbReference type="AlphaFoldDB" id="A0A430UQW8"/>
<name>A0A430UQW8_THESC</name>
<accession>A0A430UQW8</accession>